<evidence type="ECO:0000313" key="2">
    <source>
        <dbReference type="EMBL" id="KAK5913667.1"/>
    </source>
</evidence>
<keyword evidence="3" id="KW-1185">Reference proteome</keyword>
<dbReference type="EMBL" id="JAURVH010001527">
    <property type="protein sequence ID" value="KAK5913667.1"/>
    <property type="molecule type" value="Genomic_DNA"/>
</dbReference>
<name>A0AAN8D155_CHAGU</name>
<dbReference type="AlphaFoldDB" id="A0AAN8D155"/>
<organism evidence="2 3">
    <name type="scientific">Champsocephalus gunnari</name>
    <name type="common">Mackerel icefish</name>
    <dbReference type="NCBI Taxonomy" id="52237"/>
    <lineage>
        <taxon>Eukaryota</taxon>
        <taxon>Metazoa</taxon>
        <taxon>Chordata</taxon>
        <taxon>Craniata</taxon>
        <taxon>Vertebrata</taxon>
        <taxon>Euteleostomi</taxon>
        <taxon>Actinopterygii</taxon>
        <taxon>Neopterygii</taxon>
        <taxon>Teleostei</taxon>
        <taxon>Neoteleostei</taxon>
        <taxon>Acanthomorphata</taxon>
        <taxon>Eupercaria</taxon>
        <taxon>Perciformes</taxon>
        <taxon>Notothenioidei</taxon>
        <taxon>Channichthyidae</taxon>
        <taxon>Champsocephalus</taxon>
    </lineage>
</organism>
<sequence length="128" mass="14024">MPECERVKGRKDQTPMGGTSNPVALPEGEQEESTLASSSQSTPPLHPSTFSLLASSFFFCLSGDNGRLSVTRGLTQIHWVRRRTVSRVMRKSQPFTHGPHPPQSYALVSQAVFSVKGAKPRAPYSQIL</sequence>
<accession>A0AAN8D155</accession>
<comment type="caution">
    <text evidence="2">The sequence shown here is derived from an EMBL/GenBank/DDBJ whole genome shotgun (WGS) entry which is preliminary data.</text>
</comment>
<evidence type="ECO:0000256" key="1">
    <source>
        <dbReference type="SAM" id="MobiDB-lite"/>
    </source>
</evidence>
<feature type="compositionally biased region" description="Polar residues" evidence="1">
    <location>
        <begin position="33"/>
        <end position="43"/>
    </location>
</feature>
<reference evidence="2 3" key="1">
    <citation type="journal article" date="2023" name="Mol. Biol. Evol.">
        <title>Genomics of Secondarily Temperate Adaptation in the Only Non-Antarctic Icefish.</title>
        <authorList>
            <person name="Rivera-Colon A.G."/>
            <person name="Rayamajhi N."/>
            <person name="Minhas B.F."/>
            <person name="Madrigal G."/>
            <person name="Bilyk K.T."/>
            <person name="Yoon V."/>
            <person name="Hune M."/>
            <person name="Gregory S."/>
            <person name="Cheng C.H.C."/>
            <person name="Catchen J.M."/>
        </authorList>
    </citation>
    <scope>NUCLEOTIDE SEQUENCE [LARGE SCALE GENOMIC DNA]</scope>
    <source>
        <tissue evidence="2">White muscle</tissue>
    </source>
</reference>
<evidence type="ECO:0000313" key="3">
    <source>
        <dbReference type="Proteomes" id="UP001331515"/>
    </source>
</evidence>
<protein>
    <submittedName>
        <fullName evidence="2">Uncharacterized protein</fullName>
    </submittedName>
</protein>
<feature type="compositionally biased region" description="Basic and acidic residues" evidence="1">
    <location>
        <begin position="1"/>
        <end position="13"/>
    </location>
</feature>
<proteinExistence type="predicted"/>
<feature type="region of interest" description="Disordered" evidence="1">
    <location>
        <begin position="1"/>
        <end position="45"/>
    </location>
</feature>
<gene>
    <name evidence="2" type="ORF">CgunFtcFv8_008179</name>
</gene>
<dbReference type="Proteomes" id="UP001331515">
    <property type="component" value="Unassembled WGS sequence"/>
</dbReference>